<organism evidence="2 4">
    <name type="scientific">Alternaria tenuissima</name>
    <dbReference type="NCBI Taxonomy" id="119927"/>
    <lineage>
        <taxon>Eukaryota</taxon>
        <taxon>Fungi</taxon>
        <taxon>Dikarya</taxon>
        <taxon>Ascomycota</taxon>
        <taxon>Pezizomycotina</taxon>
        <taxon>Dothideomycetes</taxon>
        <taxon>Pleosporomycetidae</taxon>
        <taxon>Pleosporales</taxon>
        <taxon>Pleosporineae</taxon>
        <taxon>Pleosporaceae</taxon>
        <taxon>Alternaria</taxon>
        <taxon>Alternaria sect. Alternaria</taxon>
        <taxon>Alternaria alternata complex</taxon>
    </lineage>
</organism>
<sequence>MHSTTIISTVIAAIGMFASITSAECTVKWTDTNCCFHDKKARTLQDGWTTVIPGTKTGGEIRFADGNLCPDSVKATCKANCCDPTTGWGKGCPK</sequence>
<evidence type="ECO:0000313" key="4">
    <source>
        <dbReference type="Proteomes" id="UP000292402"/>
    </source>
</evidence>
<feature type="chain" id="PRO_5043193858" evidence="1">
    <location>
        <begin position="24"/>
        <end position="94"/>
    </location>
</feature>
<evidence type="ECO:0000313" key="2">
    <source>
        <dbReference type="EMBL" id="RYN46241.1"/>
    </source>
</evidence>
<dbReference type="Proteomes" id="UP000293195">
    <property type="component" value="Unassembled WGS sequence"/>
</dbReference>
<name>A0A4Q4M9L1_9PLEO</name>
<reference evidence="3 4" key="2">
    <citation type="journal article" date="2019" name="bioRxiv">
        <title>Genomics, evolutionary history and diagnostics of the Alternaria alternata species group including apple and Asian pear pathotypes.</title>
        <authorList>
            <person name="Armitage A.D."/>
            <person name="Cockerton H.M."/>
            <person name="Sreenivasaprasad S."/>
            <person name="Woodhall J.W."/>
            <person name="Lane C.R."/>
            <person name="Harrison R.J."/>
            <person name="Clarkson J.P."/>
        </authorList>
    </citation>
    <scope>NUCLEOTIDE SEQUENCE [LARGE SCALE GENOMIC DNA]</scope>
    <source>
        <strain evidence="4">FERA 1082</strain>
        <strain evidence="3">FERA 635</strain>
    </source>
</reference>
<evidence type="ECO:0000313" key="3">
    <source>
        <dbReference type="EMBL" id="RYN93488.1"/>
    </source>
</evidence>
<dbReference type="EMBL" id="PDXA01000030">
    <property type="protein sequence ID" value="RYN46241.1"/>
    <property type="molecule type" value="Genomic_DNA"/>
</dbReference>
<protein>
    <submittedName>
        <fullName evidence="2">Uncharacterized protein</fullName>
    </submittedName>
</protein>
<proteinExistence type="predicted"/>
<dbReference type="Proteomes" id="UP000292402">
    <property type="component" value="Unassembled WGS sequence"/>
</dbReference>
<evidence type="ECO:0000313" key="5">
    <source>
        <dbReference type="Proteomes" id="UP000293195"/>
    </source>
</evidence>
<comment type="caution">
    <text evidence="2">The sequence shown here is derived from an EMBL/GenBank/DDBJ whole genome shotgun (WGS) entry which is preliminary data.</text>
</comment>
<feature type="signal peptide" evidence="1">
    <location>
        <begin position="1"/>
        <end position="23"/>
    </location>
</feature>
<accession>A0A4Q4M9L1</accession>
<keyword evidence="5" id="KW-1185">Reference proteome</keyword>
<gene>
    <name evidence="2" type="ORF">AA0114_g8438</name>
    <name evidence="3" type="ORF">AA0119_g9420</name>
</gene>
<reference evidence="3" key="1">
    <citation type="submission" date="2017-10" db="EMBL/GenBank/DDBJ databases">
        <authorList>
            <person name="Armitage A.D."/>
            <person name="Barbara D.J."/>
            <person name="Woodhall J.W."/>
            <person name="Sreenivasaprasad S."/>
            <person name="Lane C.R."/>
            <person name="Clarkson J.P."/>
            <person name="Harrison R.J."/>
        </authorList>
    </citation>
    <scope>NUCLEOTIDE SEQUENCE</scope>
    <source>
        <strain evidence="3">FERA 635</strain>
    </source>
</reference>
<keyword evidence="1" id="KW-0732">Signal</keyword>
<dbReference type="EMBL" id="PDXF01000051">
    <property type="protein sequence ID" value="RYN93488.1"/>
    <property type="molecule type" value="Genomic_DNA"/>
</dbReference>
<dbReference type="AlphaFoldDB" id="A0A4Q4M9L1"/>
<evidence type="ECO:0000256" key="1">
    <source>
        <dbReference type="SAM" id="SignalP"/>
    </source>
</evidence>
<reference evidence="2" key="3">
    <citation type="journal article" date="2019" name="J. ISSAAS">
        <title>Genomics, evolutionary history and diagnostics of the Alternaria alternata species group including apple and Asian pear pathotypes.</title>
        <authorList>
            <person name="Armitage A.D."/>
            <person name="Cockerton H.M."/>
            <person name="Sreenivasaprasad S."/>
            <person name="Woodhall J."/>
            <person name="Lane C."/>
            <person name="Harrison R.J."/>
            <person name="Clarkson J.P."/>
        </authorList>
    </citation>
    <scope>NUCLEOTIDE SEQUENCE</scope>
    <source>
        <strain evidence="2">FERA 1082</strain>
    </source>
</reference>